<organism evidence="2 3">
    <name type="scientific">Microcoleus asticus IPMA8</name>
    <dbReference type="NCBI Taxonomy" id="2563858"/>
    <lineage>
        <taxon>Bacteria</taxon>
        <taxon>Bacillati</taxon>
        <taxon>Cyanobacteriota</taxon>
        <taxon>Cyanophyceae</taxon>
        <taxon>Oscillatoriophycideae</taxon>
        <taxon>Oscillatoriales</taxon>
        <taxon>Microcoleaceae</taxon>
        <taxon>Microcoleus</taxon>
        <taxon>Microcoleus asticus</taxon>
    </lineage>
</organism>
<dbReference type="InterPro" id="IPR046341">
    <property type="entry name" value="SET_dom_sf"/>
</dbReference>
<name>A0ABX2CSQ5_9CYAN</name>
<dbReference type="SUPFAM" id="SSF82199">
    <property type="entry name" value="SET domain"/>
    <property type="match status" value="1"/>
</dbReference>
<dbReference type="RefSeq" id="WP_172186122.1">
    <property type="nucleotide sequence ID" value="NZ_CAWPPK010000057.1"/>
</dbReference>
<evidence type="ECO:0000313" key="3">
    <source>
        <dbReference type="Proteomes" id="UP000702425"/>
    </source>
</evidence>
<reference evidence="2 3" key="1">
    <citation type="journal article" date="2020" name="Sci. Rep.">
        <title>A novel cyanobacterial geosmin producer, revising GeoA distribution and dispersion patterns in Bacteria.</title>
        <authorList>
            <person name="Churro C."/>
            <person name="Semedo-Aguiar A.P."/>
            <person name="Silva A.D."/>
            <person name="Pereira-Leal J.B."/>
            <person name="Leite R.B."/>
        </authorList>
    </citation>
    <scope>NUCLEOTIDE SEQUENCE [LARGE SCALE GENOMIC DNA]</scope>
    <source>
        <strain evidence="2 3">IPMA8</strain>
    </source>
</reference>
<dbReference type="PANTHER" id="PTHR12350">
    <property type="entry name" value="HISTONE-LYSINE N-METHYLTRANSFERASE-RELATED"/>
    <property type="match status" value="1"/>
</dbReference>
<dbReference type="InterPro" id="IPR001214">
    <property type="entry name" value="SET_dom"/>
</dbReference>
<dbReference type="InterPro" id="IPR053201">
    <property type="entry name" value="Flavunoidine_N-MTase"/>
</dbReference>
<evidence type="ECO:0000259" key="1">
    <source>
        <dbReference type="PROSITE" id="PS50280"/>
    </source>
</evidence>
<proteinExistence type="predicted"/>
<accession>A0ABX2CSQ5</accession>
<evidence type="ECO:0000313" key="2">
    <source>
        <dbReference type="EMBL" id="NQE33444.1"/>
    </source>
</evidence>
<protein>
    <recommendedName>
        <fullName evidence="1">SET domain-containing protein</fullName>
    </recommendedName>
</protein>
<gene>
    <name evidence="2" type="ORF">E5S67_01163</name>
</gene>
<dbReference type="PANTHER" id="PTHR12350:SF19">
    <property type="entry name" value="SET DOMAIN-CONTAINING PROTEIN"/>
    <property type="match status" value="1"/>
</dbReference>
<dbReference type="Pfam" id="PF00856">
    <property type="entry name" value="SET"/>
    <property type="match status" value="1"/>
</dbReference>
<keyword evidence="3" id="KW-1185">Reference proteome</keyword>
<comment type="caution">
    <text evidence="2">The sequence shown here is derived from an EMBL/GenBank/DDBJ whole genome shotgun (WGS) entry which is preliminary data.</text>
</comment>
<dbReference type="EMBL" id="SRRZ01000015">
    <property type="protein sequence ID" value="NQE33444.1"/>
    <property type="molecule type" value="Genomic_DNA"/>
</dbReference>
<dbReference type="PROSITE" id="PS50280">
    <property type="entry name" value="SET"/>
    <property type="match status" value="1"/>
</dbReference>
<dbReference type="Proteomes" id="UP000702425">
    <property type="component" value="Unassembled WGS sequence"/>
</dbReference>
<sequence>MGFDTLIQQTEKGRGVFASRGFRKGETVVVGRRVDILPERTTHSIQMDFDLHIELDEPALLINHSCSPNTGVRNNQFGAYDFVALVDIPSGSEITWDYSTTEYTFIDIPKCCCGSAECRSKILGYKFLPDEIRKTYGEFIADYLRVTAPEKELPARDLKVPSIAPTSRAIGL</sequence>
<feature type="domain" description="SET" evidence="1">
    <location>
        <begin position="1"/>
        <end position="99"/>
    </location>
</feature>
<dbReference type="Gene3D" id="2.170.270.10">
    <property type="entry name" value="SET domain"/>
    <property type="match status" value="1"/>
</dbReference>